<reference evidence="2" key="1">
    <citation type="journal article" date="2019" name="Int. J. Syst. Evol. Microbiol.">
        <title>The Global Catalogue of Microorganisms (GCM) 10K type strain sequencing project: providing services to taxonomists for standard genome sequencing and annotation.</title>
        <authorList>
            <consortium name="The Broad Institute Genomics Platform"/>
            <consortium name="The Broad Institute Genome Sequencing Center for Infectious Disease"/>
            <person name="Wu L."/>
            <person name="Ma J."/>
        </authorList>
    </citation>
    <scope>NUCLEOTIDE SEQUENCE [LARGE SCALE GENOMIC DNA]</scope>
    <source>
        <strain evidence="2">CCUG 60898</strain>
    </source>
</reference>
<name>A0ABW3ICT5_9FLAO</name>
<gene>
    <name evidence="1" type="ORF">ACFQ1G_01340</name>
</gene>
<evidence type="ECO:0000313" key="1">
    <source>
        <dbReference type="EMBL" id="MFD0975422.1"/>
    </source>
</evidence>
<dbReference type="EMBL" id="JBHTJP010000023">
    <property type="protein sequence ID" value="MFD0975422.1"/>
    <property type="molecule type" value="Genomic_DNA"/>
</dbReference>
<comment type="caution">
    <text evidence="1">The sequence shown here is derived from an EMBL/GenBank/DDBJ whole genome shotgun (WGS) entry which is preliminary data.</text>
</comment>
<proteinExistence type="predicted"/>
<dbReference type="RefSeq" id="WP_380736439.1">
    <property type="nucleotide sequence ID" value="NZ_JBHTJP010000023.1"/>
</dbReference>
<keyword evidence="2" id="KW-1185">Reference proteome</keyword>
<accession>A0ABW3ICT5</accession>
<organism evidence="1 2">
    <name type="scientific">Salinimicrobium gaetbulicola</name>
    <dbReference type="NCBI Taxonomy" id="999702"/>
    <lineage>
        <taxon>Bacteria</taxon>
        <taxon>Pseudomonadati</taxon>
        <taxon>Bacteroidota</taxon>
        <taxon>Flavobacteriia</taxon>
        <taxon>Flavobacteriales</taxon>
        <taxon>Flavobacteriaceae</taxon>
        <taxon>Salinimicrobium</taxon>
    </lineage>
</organism>
<evidence type="ECO:0000313" key="2">
    <source>
        <dbReference type="Proteomes" id="UP001597100"/>
    </source>
</evidence>
<protein>
    <recommendedName>
        <fullName evidence="3">YjbR protein</fullName>
    </recommendedName>
</protein>
<evidence type="ECO:0008006" key="3">
    <source>
        <dbReference type="Google" id="ProtNLM"/>
    </source>
</evidence>
<sequence length="96" mass="11357">MKLVEDICLTNKWKILASDNHSHVIKIENTQIGYHTGKELFILYQNTDIFLRCLTYATYDIVHPFHWISQREIEDSLVKNLKIKWLSHTEKLDSLG</sequence>
<dbReference type="Proteomes" id="UP001597100">
    <property type="component" value="Unassembled WGS sequence"/>
</dbReference>